<gene>
    <name evidence="1" type="ORF">NQ176_g251</name>
</gene>
<name>A0ACC1NYA2_9HYPO</name>
<protein>
    <submittedName>
        <fullName evidence="1">Uncharacterized protein</fullName>
    </submittedName>
</protein>
<dbReference type="Proteomes" id="UP001143910">
    <property type="component" value="Unassembled WGS sequence"/>
</dbReference>
<reference evidence="1" key="1">
    <citation type="submission" date="2022-08" db="EMBL/GenBank/DDBJ databases">
        <title>Genome Sequence of Lecanicillium fungicola.</title>
        <authorList>
            <person name="Buettner E."/>
        </authorList>
    </citation>
    <scope>NUCLEOTIDE SEQUENCE</scope>
    <source>
        <strain evidence="1">Babe33</strain>
    </source>
</reference>
<organism evidence="1 2">
    <name type="scientific">Zarea fungicola</name>
    <dbReference type="NCBI Taxonomy" id="93591"/>
    <lineage>
        <taxon>Eukaryota</taxon>
        <taxon>Fungi</taxon>
        <taxon>Dikarya</taxon>
        <taxon>Ascomycota</taxon>
        <taxon>Pezizomycotina</taxon>
        <taxon>Sordariomycetes</taxon>
        <taxon>Hypocreomycetidae</taxon>
        <taxon>Hypocreales</taxon>
        <taxon>Cordycipitaceae</taxon>
        <taxon>Zarea</taxon>
    </lineage>
</organism>
<keyword evidence="2" id="KW-1185">Reference proteome</keyword>
<proteinExistence type="predicted"/>
<sequence length="182" mass="20031">MRFVPSIVLATVVAATGAVASPAATEIEPGLFMETFDFGQIDLDTSVSIGDETGSLAKRQHEQCWDNHLTTRQNQEAYEDDCDNLISDLENSPRTQLLQPLQTIVFRTNQSRCKVVVRNQSKCHAKIITNQSVGRAAKETLNECISLTQCSGWGYLGAAKDNPLVYIVEPLEVAPPTYSPRC</sequence>
<dbReference type="EMBL" id="JANJQO010000008">
    <property type="protein sequence ID" value="KAJ2984059.1"/>
    <property type="molecule type" value="Genomic_DNA"/>
</dbReference>
<evidence type="ECO:0000313" key="1">
    <source>
        <dbReference type="EMBL" id="KAJ2984059.1"/>
    </source>
</evidence>
<evidence type="ECO:0000313" key="2">
    <source>
        <dbReference type="Proteomes" id="UP001143910"/>
    </source>
</evidence>
<comment type="caution">
    <text evidence="1">The sequence shown here is derived from an EMBL/GenBank/DDBJ whole genome shotgun (WGS) entry which is preliminary data.</text>
</comment>
<accession>A0ACC1NYA2</accession>